<gene>
    <name evidence="2" type="ORF">SAMN05216188_13046</name>
</gene>
<sequence length="372" mass="40186">MRVVDYVYLPVCVVVALALSAGLNTDRVRHRAAVTAVLIGVQAVLAFSATPEHVLHHVTAAVLLLCLSAAAVYVAMRRERLLPALLVLGTAVVLFAQLSWYPVNGAFTAYRLPHDVRELRERFARYEGNTFTVSAAWPGDPDAHPDELWRDVLVGNVYEVAGVRSLNSYTGIGYAQFNDGLCMTPSGATCPDAFRRLFAVDPGTGVPVADLLRVENVLVRNGFVPDGIDEPPAGWRVLSRGEHATAFRRDASPPWPDGRVSWTSPGLEVVADRREPKRPEEEIRYRGEGTVMLAALAWPGTTAAVDGREVPVRRGPMGVITIDLPRADQAATLRIGFRGLASPTGSRCSPAVCCSPWCTAWRTGPGTAGETP</sequence>
<evidence type="ECO:0000256" key="1">
    <source>
        <dbReference type="SAM" id="Phobius"/>
    </source>
</evidence>
<feature type="transmembrane region" description="Helical" evidence="1">
    <location>
        <begin position="6"/>
        <end position="25"/>
    </location>
</feature>
<keyword evidence="1" id="KW-0472">Membrane</keyword>
<reference evidence="3" key="1">
    <citation type="submission" date="2016-10" db="EMBL/GenBank/DDBJ databases">
        <authorList>
            <person name="Varghese N."/>
            <person name="Submissions S."/>
        </authorList>
    </citation>
    <scope>NUCLEOTIDE SEQUENCE [LARGE SCALE GENOMIC DNA]</scope>
    <source>
        <strain evidence="3">CGMCC 4.3525</strain>
    </source>
</reference>
<keyword evidence="1" id="KW-1133">Transmembrane helix</keyword>
<keyword evidence="1" id="KW-0812">Transmembrane</keyword>
<dbReference type="AlphaFoldDB" id="A0A1H9W3U4"/>
<organism evidence="2 3">
    <name type="scientific">Lentzea xinjiangensis</name>
    <dbReference type="NCBI Taxonomy" id="402600"/>
    <lineage>
        <taxon>Bacteria</taxon>
        <taxon>Bacillati</taxon>
        <taxon>Actinomycetota</taxon>
        <taxon>Actinomycetes</taxon>
        <taxon>Pseudonocardiales</taxon>
        <taxon>Pseudonocardiaceae</taxon>
        <taxon>Lentzea</taxon>
    </lineage>
</organism>
<dbReference type="RefSeq" id="WP_089960967.1">
    <property type="nucleotide sequence ID" value="NZ_FOFR01000030.1"/>
</dbReference>
<evidence type="ECO:0000313" key="2">
    <source>
        <dbReference type="EMBL" id="SES28357.1"/>
    </source>
</evidence>
<dbReference type="EMBL" id="FOFR01000030">
    <property type="protein sequence ID" value="SES28357.1"/>
    <property type="molecule type" value="Genomic_DNA"/>
</dbReference>
<name>A0A1H9W3U4_9PSEU</name>
<dbReference type="OrthoDB" id="3752109at2"/>
<protein>
    <submittedName>
        <fullName evidence="2">Uncharacterized protein</fullName>
    </submittedName>
</protein>
<accession>A0A1H9W3U4</accession>
<keyword evidence="3" id="KW-1185">Reference proteome</keyword>
<evidence type="ECO:0000313" key="3">
    <source>
        <dbReference type="Proteomes" id="UP000199352"/>
    </source>
</evidence>
<feature type="transmembrane region" description="Helical" evidence="1">
    <location>
        <begin position="55"/>
        <end position="74"/>
    </location>
</feature>
<dbReference type="STRING" id="402600.SAMN05216188_13046"/>
<feature type="transmembrane region" description="Helical" evidence="1">
    <location>
        <begin position="32"/>
        <end position="49"/>
    </location>
</feature>
<feature type="transmembrane region" description="Helical" evidence="1">
    <location>
        <begin position="81"/>
        <end position="101"/>
    </location>
</feature>
<dbReference type="Proteomes" id="UP000199352">
    <property type="component" value="Unassembled WGS sequence"/>
</dbReference>
<proteinExistence type="predicted"/>